<evidence type="ECO:0000313" key="4">
    <source>
        <dbReference type="Proteomes" id="UP001642464"/>
    </source>
</evidence>
<protein>
    <submittedName>
        <fullName evidence="3">Protein phosphatase 1 regulatory subunit 12C</fullName>
    </submittedName>
</protein>
<evidence type="ECO:0000256" key="1">
    <source>
        <dbReference type="PROSITE-ProRule" id="PRU00023"/>
    </source>
</evidence>
<dbReference type="InterPro" id="IPR036770">
    <property type="entry name" value="Ankyrin_rpt-contain_sf"/>
</dbReference>
<proteinExistence type="predicted"/>
<accession>A0ABP0KZZ4</accession>
<dbReference type="SUPFAM" id="SSF48403">
    <property type="entry name" value="Ankyrin repeat"/>
    <property type="match status" value="1"/>
</dbReference>
<organism evidence="3 4">
    <name type="scientific">Durusdinium trenchii</name>
    <dbReference type="NCBI Taxonomy" id="1381693"/>
    <lineage>
        <taxon>Eukaryota</taxon>
        <taxon>Sar</taxon>
        <taxon>Alveolata</taxon>
        <taxon>Dinophyceae</taxon>
        <taxon>Suessiales</taxon>
        <taxon>Symbiodiniaceae</taxon>
        <taxon>Durusdinium</taxon>
    </lineage>
</organism>
<keyword evidence="1" id="KW-0040">ANK repeat</keyword>
<keyword evidence="4" id="KW-1185">Reference proteome</keyword>
<feature type="region of interest" description="Disordered" evidence="2">
    <location>
        <begin position="683"/>
        <end position="715"/>
    </location>
</feature>
<feature type="compositionally biased region" description="Basic and acidic residues" evidence="2">
    <location>
        <begin position="683"/>
        <end position="706"/>
    </location>
</feature>
<dbReference type="Gene3D" id="1.25.40.20">
    <property type="entry name" value="Ankyrin repeat-containing domain"/>
    <property type="match status" value="1"/>
</dbReference>
<evidence type="ECO:0000313" key="3">
    <source>
        <dbReference type="EMBL" id="CAK9032117.1"/>
    </source>
</evidence>
<dbReference type="Proteomes" id="UP001642464">
    <property type="component" value="Unassembled WGS sequence"/>
</dbReference>
<name>A0ABP0KZZ4_9DINO</name>
<comment type="caution">
    <text evidence="3">The sequence shown here is derived from an EMBL/GenBank/DDBJ whole genome shotgun (WGS) entry which is preliminary data.</text>
</comment>
<dbReference type="EMBL" id="CAXAMM010013758">
    <property type="protein sequence ID" value="CAK9032117.1"/>
    <property type="molecule type" value="Genomic_DNA"/>
</dbReference>
<dbReference type="InterPro" id="IPR002110">
    <property type="entry name" value="Ankyrin_rpt"/>
</dbReference>
<reference evidence="3 4" key="1">
    <citation type="submission" date="2024-02" db="EMBL/GenBank/DDBJ databases">
        <authorList>
            <person name="Chen Y."/>
            <person name="Shah S."/>
            <person name="Dougan E. K."/>
            <person name="Thang M."/>
            <person name="Chan C."/>
        </authorList>
    </citation>
    <scope>NUCLEOTIDE SEQUENCE [LARGE SCALE GENOMIC DNA]</scope>
</reference>
<sequence length="971" mass="107465">MLALRHCDDELPQDLFGFNFHGGDDEKSESMGPMEDEIRLNGRAGHYEFAYILKEFEYSGSYMVGGEAYDATGAVVGRMSGVLLDQKILGKNFPLACDAVFQEVMECSEALFDEKGRPLACWKAKLGEEFARKGRGGFLYLDEVHLLPAHRGCDLGLDFVEGLLNELRGADMCTLAVLEPFGAPARGVEHARAMSEEDASLATAANVKLARHFARMGFQQVASEGPLTNYWFLCLCTRPIRFISKAAATSVAVGQMPEPMVLQGKDQELFDAQIPTRPVHFTLVRPMATLLQAEHCWRWGAVNQPDSFGNAPLHVATAKCTSSSGLDFVSMLLAHGAQTDLKNSEGTLPIQLAKVQLAKESVVWGRGTDSVKRLKKCIRLLDAFVPQPVSKRLGSAVSASSVGCTSAARGPPHPRPFLTTTAGLSPGELERRLLALALGARHLHGATAMAGERRIKRKRKVPVAKSPAKIREEKREKGVLARDLAATLNVTDEEIKKRREERRIRKQKLREMNEFEADPIYNITEGPDAIDTNIFGFPFLWVQLGHLILGSVLVAAALLGGQDIEFALFDLQGETLSTLRASLWVCLGISFVNAIVTFIEEKNSSGKDIDAIGWFLKGLLLGGVSSWQRIGRIEKAKKKVRDAEIDQVIEALESQPDGTPQIFERIGEQGKILTPGEEAEQKLLEDKSKERRRPGVAEHDDRRADGAAESGGRCNMTDRFYPVGMEAEADNWKTTYEVMNEMRSFARSPYPPGTAIHQPGSRDHFGYSAPGPIASRLANADLALTEDTDIPNPREHMAITRIQEPDDRKVFERHDVDEMLRTYDSPVAKATLSPKASMAKTFSLPTISRRSEAPPKLSERNPLINKLEDAHFSYFVPKNLQREHRDRLNMSGLSKLKKANMITFPFSGEGTGFRSQGSLNNWFPNGTYTNVPTSYRIDYSRPGFFRANSPYLQKARQTGGLDMSAAEEDLK</sequence>
<evidence type="ECO:0000256" key="2">
    <source>
        <dbReference type="SAM" id="MobiDB-lite"/>
    </source>
</evidence>
<dbReference type="PROSITE" id="PS50088">
    <property type="entry name" value="ANK_REPEAT"/>
    <property type="match status" value="1"/>
</dbReference>
<feature type="repeat" description="ANK" evidence="1">
    <location>
        <begin position="308"/>
        <end position="344"/>
    </location>
</feature>
<gene>
    <name evidence="3" type="ORF">SCF082_LOCUS19928</name>
</gene>